<feature type="transmembrane region" description="Helical" evidence="7">
    <location>
        <begin position="102"/>
        <end position="120"/>
    </location>
</feature>
<accession>D6Z1K2</accession>
<evidence type="ECO:0000256" key="3">
    <source>
        <dbReference type="ARBA" id="ARBA00022475"/>
    </source>
</evidence>
<dbReference type="STRING" id="589865.DaAHT2_2677"/>
<dbReference type="Pfam" id="PF01891">
    <property type="entry name" value="CbiM"/>
    <property type="match status" value="1"/>
</dbReference>
<evidence type="ECO:0000256" key="2">
    <source>
        <dbReference type="ARBA" id="ARBA00022448"/>
    </source>
</evidence>
<evidence type="ECO:0000256" key="5">
    <source>
        <dbReference type="ARBA" id="ARBA00022989"/>
    </source>
</evidence>
<gene>
    <name evidence="8" type="ordered locus">DaAHT2_2677</name>
</gene>
<keyword evidence="9" id="KW-1185">Reference proteome</keyword>
<protein>
    <submittedName>
        <fullName evidence="8">Cobalamin (Vitamin B12) biosynthesis CbiM protein</fullName>
    </submittedName>
</protein>
<dbReference type="InParanoid" id="D6Z1K2"/>
<dbReference type="KEGG" id="dak:DaAHT2_2677"/>
<dbReference type="AlphaFoldDB" id="D6Z1K2"/>
<feature type="transmembrane region" description="Helical" evidence="7">
    <location>
        <begin position="73"/>
        <end position="95"/>
    </location>
</feature>
<evidence type="ECO:0000256" key="1">
    <source>
        <dbReference type="ARBA" id="ARBA00004651"/>
    </source>
</evidence>
<dbReference type="OrthoDB" id="9792317at2"/>
<evidence type="ECO:0000256" key="4">
    <source>
        <dbReference type="ARBA" id="ARBA00022692"/>
    </source>
</evidence>
<evidence type="ECO:0000313" key="9">
    <source>
        <dbReference type="Proteomes" id="UP000001508"/>
    </source>
</evidence>
<dbReference type="Gene3D" id="1.10.1760.20">
    <property type="match status" value="1"/>
</dbReference>
<sequence>MHIADGILQLPVVAAGFAGAGAMTWYSLRQIKRQGDPRERIPRAALLTAAFFAASLIHLPLPPAGVHLVLNGLLGVMLGWFAFPAILVGLFLQAVMFGHGGLTSLGVNSLILGLPALLAWRLFHWRRDPEAGPTRTGWRGLLAGSGALAASLLLFMAALLLGLPAAYSQESALAALAVITAAHLPLIVLEGIIAGLLVAYLQRVKPAILNGI</sequence>
<dbReference type="eggNOG" id="COG0310">
    <property type="taxonomic scope" value="Bacteria"/>
</dbReference>
<keyword evidence="5 7" id="KW-1133">Transmembrane helix</keyword>
<evidence type="ECO:0000256" key="7">
    <source>
        <dbReference type="SAM" id="Phobius"/>
    </source>
</evidence>
<keyword evidence="6 7" id="KW-0472">Membrane</keyword>
<comment type="subcellular location">
    <subcellularLocation>
        <location evidence="1">Cell membrane</location>
        <topology evidence="1">Multi-pass membrane protein</topology>
    </subcellularLocation>
</comment>
<evidence type="ECO:0000256" key="6">
    <source>
        <dbReference type="ARBA" id="ARBA00023136"/>
    </source>
</evidence>
<dbReference type="HOGENOM" id="CLU_052508_1_0_7"/>
<dbReference type="GO" id="GO:0005886">
    <property type="term" value="C:plasma membrane"/>
    <property type="evidence" value="ECO:0007669"/>
    <property type="project" value="UniProtKB-SubCell"/>
</dbReference>
<name>D6Z1K2_DESAT</name>
<keyword evidence="2" id="KW-0813">Transport</keyword>
<reference evidence="9" key="1">
    <citation type="submission" date="2010-02" db="EMBL/GenBank/DDBJ databases">
        <title>Complete sequence of Desulfurivibrio alkaliphilus AHT2.</title>
        <authorList>
            <consortium name="US DOE Joint Genome Institute"/>
            <person name="Pitluck S."/>
            <person name="Chertkov O."/>
            <person name="Detter J.C."/>
            <person name="Han C."/>
            <person name="Tapia R."/>
            <person name="Larimer F."/>
            <person name="Land M."/>
            <person name="Hauser L."/>
            <person name="Kyrpides N."/>
            <person name="Mikhailova N."/>
            <person name="Sorokin D.Y."/>
            <person name="Muyzer G."/>
            <person name="Woyke T."/>
        </authorList>
    </citation>
    <scope>NUCLEOTIDE SEQUENCE [LARGE SCALE GENOMIC DNA]</scope>
    <source>
        <strain evidence="9">DSM 19089 / UNIQEM U267 / AHT2</strain>
    </source>
</reference>
<keyword evidence="3" id="KW-1003">Cell membrane</keyword>
<proteinExistence type="predicted"/>
<dbReference type="RefSeq" id="WP_013164841.1">
    <property type="nucleotide sequence ID" value="NC_014216.1"/>
</dbReference>
<dbReference type="EMBL" id="CP001940">
    <property type="protein sequence ID" value="ADH87336.1"/>
    <property type="molecule type" value="Genomic_DNA"/>
</dbReference>
<feature type="transmembrane region" description="Helical" evidence="7">
    <location>
        <begin position="140"/>
        <end position="161"/>
    </location>
</feature>
<dbReference type="GO" id="GO:0000041">
    <property type="term" value="P:transition metal ion transport"/>
    <property type="evidence" value="ECO:0007669"/>
    <property type="project" value="InterPro"/>
</dbReference>
<dbReference type="Proteomes" id="UP000001508">
    <property type="component" value="Chromosome"/>
</dbReference>
<organism evidence="8 9">
    <name type="scientific">Desulfurivibrio alkaliphilus (strain DSM 19089 / UNIQEM U267 / AHT2)</name>
    <dbReference type="NCBI Taxonomy" id="589865"/>
    <lineage>
        <taxon>Bacteria</taxon>
        <taxon>Pseudomonadati</taxon>
        <taxon>Thermodesulfobacteriota</taxon>
        <taxon>Desulfobulbia</taxon>
        <taxon>Desulfobulbales</taxon>
        <taxon>Desulfobulbaceae</taxon>
        <taxon>Desulfurivibrio</taxon>
    </lineage>
</organism>
<dbReference type="NCBIfam" id="NF004906">
    <property type="entry name" value="PRK06265.2-1"/>
    <property type="match status" value="1"/>
</dbReference>
<keyword evidence="4 7" id="KW-0812">Transmembrane</keyword>
<feature type="transmembrane region" description="Helical" evidence="7">
    <location>
        <begin position="6"/>
        <end position="28"/>
    </location>
</feature>
<dbReference type="InterPro" id="IPR002751">
    <property type="entry name" value="CbiM/NikMN"/>
</dbReference>
<feature type="transmembrane region" description="Helical" evidence="7">
    <location>
        <begin position="40"/>
        <end position="61"/>
    </location>
</feature>
<evidence type="ECO:0000313" key="8">
    <source>
        <dbReference type="EMBL" id="ADH87336.1"/>
    </source>
</evidence>
<dbReference type="PANTHER" id="PTHR34229:SF1">
    <property type="entry name" value="METAL TRANSPORT PROTEIN HI_1621-RELATED"/>
    <property type="match status" value="1"/>
</dbReference>
<feature type="transmembrane region" description="Helical" evidence="7">
    <location>
        <begin position="173"/>
        <end position="201"/>
    </location>
</feature>
<dbReference type="PANTHER" id="PTHR34229">
    <property type="entry name" value="METAL TRANSPORT PROTEIN HI_1621-RELATED"/>
    <property type="match status" value="1"/>
</dbReference>
<dbReference type="NCBIfam" id="NF004905">
    <property type="entry name" value="PRK06265.1-5"/>
    <property type="match status" value="1"/>
</dbReference>